<comment type="caution">
    <text evidence="1">The sequence shown here is derived from an EMBL/GenBank/DDBJ whole genome shotgun (WGS) entry which is preliminary data.</text>
</comment>
<name>A0AA38FDK0_TAXCH</name>
<gene>
    <name evidence="1" type="ORF">KI387_029817</name>
</gene>
<dbReference type="EMBL" id="JAHRHJ020000010">
    <property type="protein sequence ID" value="KAH9298135.1"/>
    <property type="molecule type" value="Genomic_DNA"/>
</dbReference>
<dbReference type="Proteomes" id="UP000824469">
    <property type="component" value="Unassembled WGS sequence"/>
</dbReference>
<evidence type="ECO:0000313" key="1">
    <source>
        <dbReference type="EMBL" id="KAH9298135.1"/>
    </source>
</evidence>
<organism evidence="1 2">
    <name type="scientific">Taxus chinensis</name>
    <name type="common">Chinese yew</name>
    <name type="synonym">Taxus wallichiana var. chinensis</name>
    <dbReference type="NCBI Taxonomy" id="29808"/>
    <lineage>
        <taxon>Eukaryota</taxon>
        <taxon>Viridiplantae</taxon>
        <taxon>Streptophyta</taxon>
        <taxon>Embryophyta</taxon>
        <taxon>Tracheophyta</taxon>
        <taxon>Spermatophyta</taxon>
        <taxon>Pinopsida</taxon>
        <taxon>Pinidae</taxon>
        <taxon>Conifers II</taxon>
        <taxon>Cupressales</taxon>
        <taxon>Taxaceae</taxon>
        <taxon>Taxus</taxon>
    </lineage>
</organism>
<protein>
    <submittedName>
        <fullName evidence="1">Uncharacterized protein</fullName>
    </submittedName>
</protein>
<evidence type="ECO:0000313" key="2">
    <source>
        <dbReference type="Proteomes" id="UP000824469"/>
    </source>
</evidence>
<proteinExistence type="predicted"/>
<sequence length="353" mass="39914">MINWTNKAVKAVYEEVTANSEKIASLEKTLKAIELRKNGDSLGALKVLNERIDTIDKSVKRVETLVQHNHRIVSTELPQVLTQSITDLVQPLVDHSTSIKSTLTTQLCHTQELVESSMSHLHQDNEKTHHKLDEIQENISEGIPDILPKLEELDTRLTKITGPPEGDWSHAVSWSEVTELARTSTKQPHKEILDEYRPLFFKDKDKQINMLKIEAPPAAEPMIMEQAGPSTSQEPLHGMTRVQTLQPNYYKLECRQISEIKEVVHGMIGWGNTQLEMHGKTPRQIAASIANGFVGILKEWWDLLPDKEAILQAGYTALTAAVIKEFIGNIDDDKMMNTAMFLRARLCDMSRVK</sequence>
<keyword evidence="2" id="KW-1185">Reference proteome</keyword>
<reference evidence="1 2" key="1">
    <citation type="journal article" date="2021" name="Nat. Plants">
        <title>The Taxus genome provides insights into paclitaxel biosynthesis.</title>
        <authorList>
            <person name="Xiong X."/>
            <person name="Gou J."/>
            <person name="Liao Q."/>
            <person name="Li Y."/>
            <person name="Zhou Q."/>
            <person name="Bi G."/>
            <person name="Li C."/>
            <person name="Du R."/>
            <person name="Wang X."/>
            <person name="Sun T."/>
            <person name="Guo L."/>
            <person name="Liang H."/>
            <person name="Lu P."/>
            <person name="Wu Y."/>
            <person name="Zhang Z."/>
            <person name="Ro D.K."/>
            <person name="Shang Y."/>
            <person name="Huang S."/>
            <person name="Yan J."/>
        </authorList>
    </citation>
    <scope>NUCLEOTIDE SEQUENCE [LARGE SCALE GENOMIC DNA]</scope>
    <source>
        <strain evidence="1">Ta-2019</strain>
    </source>
</reference>
<accession>A0AA38FDK0</accession>
<dbReference type="AlphaFoldDB" id="A0AA38FDK0"/>